<feature type="non-terminal residue" evidence="3">
    <location>
        <position position="309"/>
    </location>
</feature>
<dbReference type="InterPro" id="IPR029526">
    <property type="entry name" value="PGBD"/>
</dbReference>
<organism evidence="3 4">
    <name type="scientific">Meganyctiphanes norvegica</name>
    <name type="common">Northern krill</name>
    <name type="synonym">Thysanopoda norvegica</name>
    <dbReference type="NCBI Taxonomy" id="48144"/>
    <lineage>
        <taxon>Eukaryota</taxon>
        <taxon>Metazoa</taxon>
        <taxon>Ecdysozoa</taxon>
        <taxon>Arthropoda</taxon>
        <taxon>Crustacea</taxon>
        <taxon>Multicrustacea</taxon>
        <taxon>Malacostraca</taxon>
        <taxon>Eumalacostraca</taxon>
        <taxon>Eucarida</taxon>
        <taxon>Euphausiacea</taxon>
        <taxon>Euphausiidae</taxon>
        <taxon>Meganyctiphanes</taxon>
    </lineage>
</organism>
<dbReference type="PANTHER" id="PTHR47272">
    <property type="entry name" value="DDE_TNP_1_7 DOMAIN-CONTAINING PROTEIN"/>
    <property type="match status" value="1"/>
</dbReference>
<dbReference type="Pfam" id="PF13843">
    <property type="entry name" value="DDE_Tnp_1_7"/>
    <property type="match status" value="1"/>
</dbReference>
<keyword evidence="4" id="KW-1185">Reference proteome</keyword>
<protein>
    <recommendedName>
        <fullName evidence="2">PiggyBac transposable element-derived protein domain-containing protein</fullName>
    </recommendedName>
</protein>
<accession>A0AAV2R117</accession>
<dbReference type="AlphaFoldDB" id="A0AAV2R117"/>
<feature type="compositionally biased region" description="Acidic residues" evidence="1">
    <location>
        <begin position="113"/>
        <end position="125"/>
    </location>
</feature>
<gene>
    <name evidence="3" type="ORF">MNOR_LOCUS17890</name>
</gene>
<feature type="region of interest" description="Disordered" evidence="1">
    <location>
        <begin position="89"/>
        <end position="146"/>
    </location>
</feature>
<dbReference type="PANTHER" id="PTHR47272:SF1">
    <property type="entry name" value="PIGGYBAC TRANSPOSABLE ELEMENT-DERIVED PROTEIN 3-LIKE"/>
    <property type="match status" value="1"/>
</dbReference>
<feature type="domain" description="PiggyBac transposable element-derived protein" evidence="2">
    <location>
        <begin position="186"/>
        <end position="307"/>
    </location>
</feature>
<feature type="non-terminal residue" evidence="3">
    <location>
        <position position="1"/>
    </location>
</feature>
<name>A0AAV2R117_MEGNR</name>
<proteinExistence type="predicted"/>
<evidence type="ECO:0000259" key="2">
    <source>
        <dbReference type="Pfam" id="PF13843"/>
    </source>
</evidence>
<evidence type="ECO:0000313" key="4">
    <source>
        <dbReference type="Proteomes" id="UP001497623"/>
    </source>
</evidence>
<comment type="caution">
    <text evidence="3">The sequence shown here is derived from an EMBL/GenBank/DDBJ whole genome shotgun (WGS) entry which is preliminary data.</text>
</comment>
<dbReference type="Proteomes" id="UP001497623">
    <property type="component" value="Unassembled WGS sequence"/>
</dbReference>
<dbReference type="EMBL" id="CAXKWB010012541">
    <property type="protein sequence ID" value="CAL4104933.1"/>
    <property type="molecule type" value="Genomic_DNA"/>
</dbReference>
<evidence type="ECO:0000256" key="1">
    <source>
        <dbReference type="SAM" id="MobiDB-lite"/>
    </source>
</evidence>
<sequence length="309" mass="36165">TQTTIDSFFKRHVVTRDEPDSDSEWSDISDEDEEDVISLDHIGLQERLETAHREAVMQDARSEELIRMGEAKVLHTTLDTVTRKYNLRSLRPGTSGFDDGDSVVIHSLQGHDDGDDDQGNDDEQDNVEHENVESHGNEEPGGGTVEKYNKLKDRMHWLEVQQTPDSLRTIPIYGGQLPFVTRVKEPIDYFRMFFDRELIQMICNETNRYALQKDIDNTLCLEIKEFEIFLGICFYMSLVKLPRSRYYWKSELQIPAVTDYMHLRRWEIIKSHLHFVDNETTPERGSPNYDKLFKVRTFLNILKSKFNVI</sequence>
<reference evidence="3 4" key="1">
    <citation type="submission" date="2024-05" db="EMBL/GenBank/DDBJ databases">
        <authorList>
            <person name="Wallberg A."/>
        </authorList>
    </citation>
    <scope>NUCLEOTIDE SEQUENCE [LARGE SCALE GENOMIC DNA]</scope>
</reference>
<evidence type="ECO:0000313" key="3">
    <source>
        <dbReference type="EMBL" id="CAL4104933.1"/>
    </source>
</evidence>
<feature type="compositionally biased region" description="Basic and acidic residues" evidence="1">
    <location>
        <begin position="126"/>
        <end position="138"/>
    </location>
</feature>